<dbReference type="Pfam" id="PF00085">
    <property type="entry name" value="Thioredoxin"/>
    <property type="match status" value="1"/>
</dbReference>
<feature type="region of interest" description="Disordered" evidence="1">
    <location>
        <begin position="453"/>
        <end position="486"/>
    </location>
</feature>
<feature type="region of interest" description="Disordered" evidence="1">
    <location>
        <begin position="419"/>
        <end position="439"/>
    </location>
</feature>
<name>A0AAU7CS85_9BACT</name>
<organism evidence="3">
    <name type="scientific">Singulisphaera sp. Ch08</name>
    <dbReference type="NCBI Taxonomy" id="3120278"/>
    <lineage>
        <taxon>Bacteria</taxon>
        <taxon>Pseudomonadati</taxon>
        <taxon>Planctomycetota</taxon>
        <taxon>Planctomycetia</taxon>
        <taxon>Isosphaerales</taxon>
        <taxon>Isosphaeraceae</taxon>
        <taxon>Singulisphaera</taxon>
    </lineage>
</organism>
<sequence length="507" mass="55214">MTIAALLIALITTPNLDETRSPILLDFQASWCSPCQQMRPAIQQLIDNGYPVKEIDIDKSPELATKYRVAKVPTFLVIDADGRELSRTEGVQPAGKLASLYLKAKAQATPPSDDGVGRQVEQVREDSQDRASADPDERSQAFSNNPEPWKTVVRIKVQGNGSIGFGSGTIIHSTAEESIILTCAHIFKVEGRAPTTPANFRLPVTVDLFDGVLHSKLEPRVHYVETVKAETMDYDFDRDVGLIRIRPGRRLPASRVVPPSWSARPQMKMFTVGCSEGNDATAWSTTVIKSGVTLFKNSVYEAIECNYAPKQGRSGGGLYTEQGYLAGVCDFAEPQGKRGFYATPRSIYNILNRNNLMALYMPAKQPGGALLASNPPNRRGARPPSIARAQSPDPDDSGKVMMPPPELLGISAPVVAQTENQKGGAKKSWRSIPGQGARRQVEVLDSTESTDLKMAPDVNNDTFQDTSSDPVTAFVPETRNSSESRIKGKWQAVRSATVPMLSDAASR</sequence>
<feature type="compositionally biased region" description="Polar residues" evidence="1">
    <location>
        <begin position="459"/>
        <end position="470"/>
    </location>
</feature>
<dbReference type="PANTHER" id="PTHR45663">
    <property type="entry name" value="GEO12009P1"/>
    <property type="match status" value="1"/>
</dbReference>
<dbReference type="InterPro" id="IPR013766">
    <property type="entry name" value="Thioredoxin_domain"/>
</dbReference>
<dbReference type="Gene3D" id="2.40.10.120">
    <property type="match status" value="1"/>
</dbReference>
<feature type="region of interest" description="Disordered" evidence="1">
    <location>
        <begin position="108"/>
        <end position="145"/>
    </location>
</feature>
<dbReference type="Gene3D" id="3.40.30.10">
    <property type="entry name" value="Glutaredoxin"/>
    <property type="match status" value="1"/>
</dbReference>
<dbReference type="AlphaFoldDB" id="A0AAU7CS85"/>
<protein>
    <submittedName>
        <fullName evidence="3">Thioredoxin domain-containing protein</fullName>
    </submittedName>
</protein>
<dbReference type="CDD" id="cd02947">
    <property type="entry name" value="TRX_family"/>
    <property type="match status" value="1"/>
</dbReference>
<feature type="domain" description="Thioredoxin" evidence="2">
    <location>
        <begin position="1"/>
        <end position="107"/>
    </location>
</feature>
<feature type="region of interest" description="Disordered" evidence="1">
    <location>
        <begin position="372"/>
        <end position="400"/>
    </location>
</feature>
<proteinExistence type="predicted"/>
<evidence type="ECO:0000313" key="3">
    <source>
        <dbReference type="EMBL" id="XBH08155.1"/>
    </source>
</evidence>
<dbReference type="PROSITE" id="PS51352">
    <property type="entry name" value="THIOREDOXIN_2"/>
    <property type="match status" value="1"/>
</dbReference>
<dbReference type="PANTHER" id="PTHR45663:SF11">
    <property type="entry name" value="GEO12009P1"/>
    <property type="match status" value="1"/>
</dbReference>
<gene>
    <name evidence="3" type="ORF">V5E97_19585</name>
</gene>
<accession>A0AAU7CS85</accession>
<reference evidence="3" key="1">
    <citation type="submission" date="2024-05" db="EMBL/GenBank/DDBJ databases">
        <title>Planctomycetes of the genus Singulisphaera possess chitinolytic capabilities.</title>
        <authorList>
            <person name="Ivanova A."/>
        </authorList>
    </citation>
    <scope>NUCLEOTIDE SEQUENCE</scope>
    <source>
        <strain evidence="3">Ch08T</strain>
    </source>
</reference>
<dbReference type="RefSeq" id="WP_406700991.1">
    <property type="nucleotide sequence ID" value="NZ_CP155447.1"/>
</dbReference>
<evidence type="ECO:0000256" key="1">
    <source>
        <dbReference type="SAM" id="MobiDB-lite"/>
    </source>
</evidence>
<dbReference type="SUPFAM" id="SSF52833">
    <property type="entry name" value="Thioredoxin-like"/>
    <property type="match status" value="1"/>
</dbReference>
<feature type="compositionally biased region" description="Basic and acidic residues" evidence="1">
    <location>
        <begin position="121"/>
        <end position="139"/>
    </location>
</feature>
<dbReference type="GO" id="GO:0015035">
    <property type="term" value="F:protein-disulfide reductase activity"/>
    <property type="evidence" value="ECO:0007669"/>
    <property type="project" value="TreeGrafter"/>
</dbReference>
<dbReference type="EMBL" id="CP155447">
    <property type="protein sequence ID" value="XBH08155.1"/>
    <property type="molecule type" value="Genomic_DNA"/>
</dbReference>
<dbReference type="SUPFAM" id="SSF50494">
    <property type="entry name" value="Trypsin-like serine proteases"/>
    <property type="match status" value="1"/>
</dbReference>
<evidence type="ECO:0000259" key="2">
    <source>
        <dbReference type="PROSITE" id="PS51352"/>
    </source>
</evidence>
<dbReference type="GO" id="GO:0005737">
    <property type="term" value="C:cytoplasm"/>
    <property type="evidence" value="ECO:0007669"/>
    <property type="project" value="TreeGrafter"/>
</dbReference>
<dbReference type="InterPro" id="IPR009003">
    <property type="entry name" value="Peptidase_S1_PA"/>
</dbReference>
<dbReference type="InterPro" id="IPR036249">
    <property type="entry name" value="Thioredoxin-like_sf"/>
</dbReference>
<dbReference type="Pfam" id="PF13365">
    <property type="entry name" value="Trypsin_2"/>
    <property type="match status" value="1"/>
</dbReference>